<evidence type="ECO:0000313" key="1">
    <source>
        <dbReference type="EMBL" id="KAI8011283.1"/>
    </source>
</evidence>
<proteinExistence type="predicted"/>
<organism evidence="1 2">
    <name type="scientific">Camellia lanceoleosa</name>
    <dbReference type="NCBI Taxonomy" id="1840588"/>
    <lineage>
        <taxon>Eukaryota</taxon>
        <taxon>Viridiplantae</taxon>
        <taxon>Streptophyta</taxon>
        <taxon>Embryophyta</taxon>
        <taxon>Tracheophyta</taxon>
        <taxon>Spermatophyta</taxon>
        <taxon>Magnoliopsida</taxon>
        <taxon>eudicotyledons</taxon>
        <taxon>Gunneridae</taxon>
        <taxon>Pentapetalae</taxon>
        <taxon>asterids</taxon>
        <taxon>Ericales</taxon>
        <taxon>Theaceae</taxon>
        <taxon>Camellia</taxon>
    </lineage>
</organism>
<reference evidence="1 2" key="1">
    <citation type="journal article" date="2022" name="Plant J.">
        <title>Chromosome-level genome of Camellia lanceoleosa provides a valuable resource for understanding genome evolution and self-incompatibility.</title>
        <authorList>
            <person name="Gong W."/>
            <person name="Xiao S."/>
            <person name="Wang L."/>
            <person name="Liao Z."/>
            <person name="Chang Y."/>
            <person name="Mo W."/>
            <person name="Hu G."/>
            <person name="Li W."/>
            <person name="Zhao G."/>
            <person name="Zhu H."/>
            <person name="Hu X."/>
            <person name="Ji K."/>
            <person name="Xiang X."/>
            <person name="Song Q."/>
            <person name="Yuan D."/>
            <person name="Jin S."/>
            <person name="Zhang L."/>
        </authorList>
    </citation>
    <scope>NUCLEOTIDE SEQUENCE [LARGE SCALE GENOMIC DNA]</scope>
    <source>
        <strain evidence="1">SQ_2022a</strain>
    </source>
</reference>
<gene>
    <name evidence="1" type="ORF">LOK49_LG06G00979</name>
</gene>
<dbReference type="EMBL" id="CM045762">
    <property type="protein sequence ID" value="KAI8011283.1"/>
    <property type="molecule type" value="Genomic_DNA"/>
</dbReference>
<name>A0ACC0HCG3_9ERIC</name>
<comment type="caution">
    <text evidence="1">The sequence shown here is derived from an EMBL/GenBank/DDBJ whole genome shotgun (WGS) entry which is preliminary data.</text>
</comment>
<protein>
    <submittedName>
        <fullName evidence="1">Uncharacterized protein</fullName>
    </submittedName>
</protein>
<sequence length="218" mass="24356">MGSLLVLQPLQPGMAAEELEFRWCPFWVQVHGLPFEKMTRAHGEVIGNRIGRLMEIEALSDGPLLHWSFLRLRVEVDVTKPLLQGFVLHRRGGTRPGDDGVKVYYKYEKLSEFCYDCGSIRHDKQSCKFVSRETGLSSGYGPNQRTGVARSLHSLRTPPMNPMADQSAGREKPASLSNFPIGHDGSVEERLLGGASGLCRTRHQNLEKRGKTSKDDHG</sequence>
<evidence type="ECO:0000313" key="2">
    <source>
        <dbReference type="Proteomes" id="UP001060215"/>
    </source>
</evidence>
<dbReference type="Proteomes" id="UP001060215">
    <property type="component" value="Chromosome 5"/>
</dbReference>
<accession>A0ACC0HCG3</accession>
<keyword evidence="2" id="KW-1185">Reference proteome</keyword>